<dbReference type="EMBL" id="BMAU01021355">
    <property type="protein sequence ID" value="GFY20434.1"/>
    <property type="molecule type" value="Genomic_DNA"/>
</dbReference>
<sequence>MSTHGRYYDDLMLGSEDPNRPIECHVTKGRSRHNFLKLIFCRDSGADVNTLRITYISLVRPILKHGLFLYTCASKSNLDKLERVQLSAAEIISRIRHSCLEDIALLENNLLSLYRYVRRPYCLTKVSNKLSSFSDQHSTFAYFCDCTDN</sequence>
<evidence type="ECO:0000313" key="1">
    <source>
        <dbReference type="EMBL" id="GFY20434.1"/>
    </source>
</evidence>
<keyword evidence="1" id="KW-0808">Transferase</keyword>
<proteinExistence type="predicted"/>
<keyword evidence="1" id="KW-0548">Nucleotidyltransferase</keyword>
<reference evidence="1" key="1">
    <citation type="submission" date="2020-08" db="EMBL/GenBank/DDBJ databases">
        <title>Multicomponent nature underlies the extraordinary mechanical properties of spider dragline silk.</title>
        <authorList>
            <person name="Kono N."/>
            <person name="Nakamura H."/>
            <person name="Mori M."/>
            <person name="Yoshida Y."/>
            <person name="Ohtoshi R."/>
            <person name="Malay A.D."/>
            <person name="Moran D.A.P."/>
            <person name="Tomita M."/>
            <person name="Numata K."/>
            <person name="Arakawa K."/>
        </authorList>
    </citation>
    <scope>NUCLEOTIDE SEQUENCE</scope>
</reference>
<organism evidence="1 2">
    <name type="scientific">Trichonephila clavipes</name>
    <name type="common">Golden silk orbweaver</name>
    <name type="synonym">Nephila clavipes</name>
    <dbReference type="NCBI Taxonomy" id="2585209"/>
    <lineage>
        <taxon>Eukaryota</taxon>
        <taxon>Metazoa</taxon>
        <taxon>Ecdysozoa</taxon>
        <taxon>Arthropoda</taxon>
        <taxon>Chelicerata</taxon>
        <taxon>Arachnida</taxon>
        <taxon>Araneae</taxon>
        <taxon>Araneomorphae</taxon>
        <taxon>Entelegynae</taxon>
        <taxon>Araneoidea</taxon>
        <taxon>Nephilidae</taxon>
        <taxon>Trichonephila</taxon>
    </lineage>
</organism>
<dbReference type="GO" id="GO:0003964">
    <property type="term" value="F:RNA-directed DNA polymerase activity"/>
    <property type="evidence" value="ECO:0007669"/>
    <property type="project" value="UniProtKB-KW"/>
</dbReference>
<accession>A0A8X6VNM3</accession>
<keyword evidence="2" id="KW-1185">Reference proteome</keyword>
<keyword evidence="1" id="KW-0695">RNA-directed DNA polymerase</keyword>
<gene>
    <name evidence="1" type="primary">AVEN_4812_1</name>
    <name evidence="1" type="ORF">TNCV_210661</name>
</gene>
<comment type="caution">
    <text evidence="1">The sequence shown here is derived from an EMBL/GenBank/DDBJ whole genome shotgun (WGS) entry which is preliminary data.</text>
</comment>
<name>A0A8X6VNM3_TRICX</name>
<evidence type="ECO:0000313" key="2">
    <source>
        <dbReference type="Proteomes" id="UP000887159"/>
    </source>
</evidence>
<protein>
    <submittedName>
        <fullName evidence="1">Reverse transcriptase domain-containing protein</fullName>
    </submittedName>
</protein>
<dbReference type="AlphaFoldDB" id="A0A8X6VNM3"/>
<dbReference type="Proteomes" id="UP000887159">
    <property type="component" value="Unassembled WGS sequence"/>
</dbReference>